<organism evidence="3">
    <name type="scientific">Schistosoma curassoni</name>
    <dbReference type="NCBI Taxonomy" id="6186"/>
    <lineage>
        <taxon>Eukaryota</taxon>
        <taxon>Metazoa</taxon>
        <taxon>Spiralia</taxon>
        <taxon>Lophotrochozoa</taxon>
        <taxon>Platyhelminthes</taxon>
        <taxon>Trematoda</taxon>
        <taxon>Digenea</taxon>
        <taxon>Strigeidida</taxon>
        <taxon>Schistosomatoidea</taxon>
        <taxon>Schistosomatidae</taxon>
        <taxon>Schistosoma</taxon>
    </lineage>
</organism>
<protein>
    <submittedName>
        <fullName evidence="1 3">Uncharacterized protein</fullName>
    </submittedName>
</protein>
<dbReference type="EMBL" id="UZAK01037818">
    <property type="protein sequence ID" value="VDP59749.1"/>
    <property type="molecule type" value="Genomic_DNA"/>
</dbReference>
<evidence type="ECO:0000313" key="1">
    <source>
        <dbReference type="EMBL" id="VDP59749.1"/>
    </source>
</evidence>
<evidence type="ECO:0000313" key="2">
    <source>
        <dbReference type="Proteomes" id="UP000279833"/>
    </source>
</evidence>
<dbReference type="WBParaSite" id="SCUD_0001564601-mRNA-1">
    <property type="protein sequence ID" value="SCUD_0001564601-mRNA-1"/>
    <property type="gene ID" value="SCUD_0001564601"/>
</dbReference>
<name>A0A183KKT1_9TREM</name>
<accession>A0A183KKT1</accession>
<dbReference type="Proteomes" id="UP000279833">
    <property type="component" value="Unassembled WGS sequence"/>
</dbReference>
<sequence>KAVFVNKHYISYFLYSIPSGGRISTLPAPTSLQLVLRTVPADSV</sequence>
<reference evidence="1 2" key="2">
    <citation type="submission" date="2018-11" db="EMBL/GenBank/DDBJ databases">
        <authorList>
            <consortium name="Pathogen Informatics"/>
        </authorList>
    </citation>
    <scope>NUCLEOTIDE SEQUENCE [LARGE SCALE GENOMIC DNA]</scope>
    <source>
        <strain evidence="1">Dakar</strain>
        <strain evidence="2">Dakar, Senegal</strain>
    </source>
</reference>
<gene>
    <name evidence="1" type="ORF">SCUD_LOCUS15643</name>
</gene>
<dbReference type="AlphaFoldDB" id="A0A183KKT1"/>
<reference evidence="3" key="1">
    <citation type="submission" date="2016-06" db="UniProtKB">
        <authorList>
            <consortium name="WormBaseParasite"/>
        </authorList>
    </citation>
    <scope>IDENTIFICATION</scope>
</reference>
<keyword evidence="2" id="KW-1185">Reference proteome</keyword>
<proteinExistence type="predicted"/>
<evidence type="ECO:0000313" key="3">
    <source>
        <dbReference type="WBParaSite" id="SCUD_0001564601-mRNA-1"/>
    </source>
</evidence>